<dbReference type="PANTHER" id="PTHR24348">
    <property type="entry name" value="SERINE/THREONINE-PROTEIN KINASE UNC-51-RELATED"/>
    <property type="match status" value="1"/>
</dbReference>
<proteinExistence type="inferred from homology"/>
<dbReference type="GO" id="GO:0016020">
    <property type="term" value="C:membrane"/>
    <property type="evidence" value="ECO:0007669"/>
    <property type="project" value="TreeGrafter"/>
</dbReference>
<evidence type="ECO:0000256" key="5">
    <source>
        <dbReference type="PROSITE-ProRule" id="PRU10141"/>
    </source>
</evidence>
<dbReference type="SMART" id="SM00220">
    <property type="entry name" value="S_TKc"/>
    <property type="match status" value="1"/>
</dbReference>
<dbReference type="InterPro" id="IPR045269">
    <property type="entry name" value="Atg1-like"/>
</dbReference>
<accession>A0AAJ6QSR1</accession>
<dbReference type="GO" id="GO:0005524">
    <property type="term" value="F:ATP binding"/>
    <property type="evidence" value="ECO:0007669"/>
    <property type="project" value="UniProtKB-UniRule"/>
</dbReference>
<evidence type="ECO:0000259" key="7">
    <source>
        <dbReference type="PROSITE" id="PS50011"/>
    </source>
</evidence>
<organism evidence="8 9">
    <name type="scientific">Galendromus occidentalis</name>
    <name type="common">western predatory mite</name>
    <dbReference type="NCBI Taxonomy" id="34638"/>
    <lineage>
        <taxon>Eukaryota</taxon>
        <taxon>Metazoa</taxon>
        <taxon>Ecdysozoa</taxon>
        <taxon>Arthropoda</taxon>
        <taxon>Chelicerata</taxon>
        <taxon>Arachnida</taxon>
        <taxon>Acari</taxon>
        <taxon>Parasitiformes</taxon>
        <taxon>Mesostigmata</taxon>
        <taxon>Gamasina</taxon>
        <taxon>Phytoseioidea</taxon>
        <taxon>Phytoseiidae</taxon>
        <taxon>Typhlodrominae</taxon>
        <taxon>Galendromus</taxon>
    </lineage>
</organism>
<reference evidence="9" key="1">
    <citation type="submission" date="2025-08" db="UniProtKB">
        <authorList>
            <consortium name="RefSeq"/>
        </authorList>
    </citation>
    <scope>IDENTIFICATION</scope>
</reference>
<dbReference type="PANTHER" id="PTHR24348:SF22">
    <property type="entry name" value="NON-SPECIFIC SERINE_THREONINE PROTEIN KINASE"/>
    <property type="match status" value="1"/>
</dbReference>
<keyword evidence="4 5" id="KW-0067">ATP-binding</keyword>
<evidence type="ECO:0000313" key="8">
    <source>
        <dbReference type="Proteomes" id="UP000694867"/>
    </source>
</evidence>
<evidence type="ECO:0000256" key="4">
    <source>
        <dbReference type="ARBA" id="ARBA00022840"/>
    </source>
</evidence>
<evidence type="ECO:0000256" key="1">
    <source>
        <dbReference type="ARBA" id="ARBA00022679"/>
    </source>
</evidence>
<dbReference type="PROSITE" id="PS50011">
    <property type="entry name" value="PROTEIN_KINASE_DOM"/>
    <property type="match status" value="1"/>
</dbReference>
<dbReference type="GO" id="GO:0010506">
    <property type="term" value="P:regulation of autophagy"/>
    <property type="evidence" value="ECO:0007669"/>
    <property type="project" value="InterPro"/>
</dbReference>
<keyword evidence="1" id="KW-0808">Transferase</keyword>
<dbReference type="GO" id="GO:0000045">
    <property type="term" value="P:autophagosome assembly"/>
    <property type="evidence" value="ECO:0007669"/>
    <property type="project" value="TreeGrafter"/>
</dbReference>
<dbReference type="PROSITE" id="PS00107">
    <property type="entry name" value="PROTEIN_KINASE_ATP"/>
    <property type="match status" value="1"/>
</dbReference>
<dbReference type="Proteomes" id="UP000694867">
    <property type="component" value="Unplaced"/>
</dbReference>
<dbReference type="AlphaFoldDB" id="A0AAJ6QSR1"/>
<dbReference type="GO" id="GO:0000407">
    <property type="term" value="C:phagophore assembly site"/>
    <property type="evidence" value="ECO:0007669"/>
    <property type="project" value="TreeGrafter"/>
</dbReference>
<feature type="binding site" evidence="5">
    <location>
        <position position="43"/>
    </location>
    <ligand>
        <name>ATP</name>
        <dbReference type="ChEBI" id="CHEBI:30616"/>
    </ligand>
</feature>
<dbReference type="InterPro" id="IPR008271">
    <property type="entry name" value="Ser/Thr_kinase_AS"/>
</dbReference>
<protein>
    <submittedName>
        <fullName evidence="9">Calmodulin-binding receptor-like cytoplasmic kinase 3</fullName>
    </submittedName>
</protein>
<dbReference type="PROSITE" id="PS00108">
    <property type="entry name" value="PROTEIN_KINASE_ST"/>
    <property type="match status" value="1"/>
</dbReference>
<dbReference type="InterPro" id="IPR017441">
    <property type="entry name" value="Protein_kinase_ATP_BS"/>
</dbReference>
<dbReference type="GO" id="GO:0005776">
    <property type="term" value="C:autophagosome"/>
    <property type="evidence" value="ECO:0007669"/>
    <property type="project" value="TreeGrafter"/>
</dbReference>
<evidence type="ECO:0000256" key="6">
    <source>
        <dbReference type="RuleBase" id="RU000304"/>
    </source>
</evidence>
<gene>
    <name evidence="9" type="primary">LOC100904996</name>
</gene>
<dbReference type="GO" id="GO:0004674">
    <property type="term" value="F:protein serine/threonine kinase activity"/>
    <property type="evidence" value="ECO:0007669"/>
    <property type="project" value="UniProtKB-KW"/>
</dbReference>
<keyword evidence="3" id="KW-0418">Kinase</keyword>
<comment type="similarity">
    <text evidence="6">Belongs to the protein kinase superfamily.</text>
</comment>
<dbReference type="GeneID" id="100904996"/>
<keyword evidence="6" id="KW-0723">Serine/threonine-protein kinase</keyword>
<evidence type="ECO:0000256" key="3">
    <source>
        <dbReference type="ARBA" id="ARBA00022777"/>
    </source>
</evidence>
<dbReference type="Gene3D" id="1.10.510.10">
    <property type="entry name" value="Transferase(Phosphotransferase) domain 1"/>
    <property type="match status" value="1"/>
</dbReference>
<feature type="domain" description="Protein kinase" evidence="7">
    <location>
        <begin position="15"/>
        <end position="250"/>
    </location>
</feature>
<name>A0AAJ6QSR1_9ACAR</name>
<evidence type="ECO:0000313" key="9">
    <source>
        <dbReference type="RefSeq" id="XP_003742712.2"/>
    </source>
</evidence>
<dbReference type="GO" id="GO:0005829">
    <property type="term" value="C:cytosol"/>
    <property type="evidence" value="ECO:0007669"/>
    <property type="project" value="TreeGrafter"/>
</dbReference>
<sequence length="255" mass="29113">MRGIVAVFANMSLAIDESSILGQGFYGRVYHGALDSECVAAKKALNGASVTEESRLLELCDHRNVVKYRGLLETGHHNEYFLVMELAQGGTLKDHLGANLFSFNEKRLLLQQICSGLEHIHSRNILHRDIKAENLLFRDLHRRHVLIADFGGAEMYQENVRKINTHDVVQDHEYTFKSDVFLLGLVTYQTFEDLQHVDRLTLAGRVLRRHRKTPIADPGIYTARIWRTIIQSLDWRSERRPTASEFNEAFADAAA</sequence>
<dbReference type="Pfam" id="PF00069">
    <property type="entry name" value="Pkinase"/>
    <property type="match status" value="1"/>
</dbReference>
<evidence type="ECO:0000256" key="2">
    <source>
        <dbReference type="ARBA" id="ARBA00022741"/>
    </source>
</evidence>
<keyword evidence="8" id="KW-1185">Reference proteome</keyword>
<keyword evidence="2 5" id="KW-0547">Nucleotide-binding</keyword>
<dbReference type="InterPro" id="IPR000719">
    <property type="entry name" value="Prot_kinase_dom"/>
</dbReference>
<dbReference type="KEGG" id="goe:100904996"/>
<dbReference type="SUPFAM" id="SSF56112">
    <property type="entry name" value="Protein kinase-like (PK-like)"/>
    <property type="match status" value="1"/>
</dbReference>
<dbReference type="CDD" id="cd00180">
    <property type="entry name" value="PKc"/>
    <property type="match status" value="1"/>
</dbReference>
<dbReference type="RefSeq" id="XP_003742712.2">
    <property type="nucleotide sequence ID" value="XM_003742664.2"/>
</dbReference>
<dbReference type="InterPro" id="IPR011009">
    <property type="entry name" value="Kinase-like_dom_sf"/>
</dbReference>